<dbReference type="STRING" id="319970.RV00_GL002414"/>
<dbReference type="InterPro" id="IPR036388">
    <property type="entry name" value="WH-like_DNA-bd_sf"/>
</dbReference>
<dbReference type="OrthoDB" id="9793615at2"/>
<evidence type="ECO:0000256" key="1">
    <source>
        <dbReference type="ARBA" id="ARBA00023015"/>
    </source>
</evidence>
<evidence type="ECO:0000313" key="8">
    <source>
        <dbReference type="Proteomes" id="UP000183700"/>
    </source>
</evidence>
<gene>
    <name evidence="7" type="ORF">RV00_GL002414</name>
</gene>
<dbReference type="SMART" id="SM00116">
    <property type="entry name" value="CBS"/>
    <property type="match status" value="2"/>
</dbReference>
<keyword evidence="1" id="KW-0805">Transcription regulation</keyword>
<dbReference type="SUPFAM" id="SSF54631">
    <property type="entry name" value="CBS-domain pair"/>
    <property type="match status" value="1"/>
</dbReference>
<dbReference type="CDD" id="cd04617">
    <property type="entry name" value="CBS_pair_CcpN"/>
    <property type="match status" value="1"/>
</dbReference>
<comment type="caution">
    <text evidence="7">The sequence shown here is derived from an EMBL/GenBank/DDBJ whole genome shotgun (WGS) entry which is preliminary data.</text>
</comment>
<evidence type="ECO:0000313" key="7">
    <source>
        <dbReference type="EMBL" id="OJG35660.1"/>
    </source>
</evidence>
<dbReference type="Pfam" id="PF00571">
    <property type="entry name" value="CBS"/>
    <property type="match status" value="2"/>
</dbReference>
<dbReference type="Pfam" id="PF08279">
    <property type="entry name" value="HTH_11"/>
    <property type="match status" value="1"/>
</dbReference>
<dbReference type="InterPro" id="IPR000644">
    <property type="entry name" value="CBS_dom"/>
</dbReference>
<dbReference type="EMBL" id="JXKM01000005">
    <property type="protein sequence ID" value="OJG35660.1"/>
    <property type="molecule type" value="Genomic_DNA"/>
</dbReference>
<dbReference type="InterPro" id="IPR016842">
    <property type="entry name" value="UCP026546_HTH-CBS"/>
</dbReference>
<dbReference type="InterPro" id="IPR046342">
    <property type="entry name" value="CBS_dom_sf"/>
</dbReference>
<dbReference type="Gene3D" id="1.10.10.10">
    <property type="entry name" value="Winged helix-like DNA-binding domain superfamily/Winged helix DNA-binding domain"/>
    <property type="match status" value="1"/>
</dbReference>
<evidence type="ECO:0000259" key="5">
    <source>
        <dbReference type="PROSITE" id="PS51000"/>
    </source>
</evidence>
<dbReference type="PROSITE" id="PS51371">
    <property type="entry name" value="CBS"/>
    <property type="match status" value="2"/>
</dbReference>
<dbReference type="PROSITE" id="PS51000">
    <property type="entry name" value="HTH_DEOR_2"/>
    <property type="match status" value="1"/>
</dbReference>
<sequence length="209" mass="23531">MNLSQRQEKIIEIVKREQPLSGEKIAEHLEISHATLRTDLSFLTMAGILEASPKVGYTYTGVGIEQFLFDKIFSVKVEEIMLSPLLTPQDTSIHDAITNMFMYDVGSIYVTDKEQQLVGLLSRKDLLRASLNSNLQNTPVAVVMTRAPHLQTCTKDFTILEAGALLLDYQVDSLPVVSEENPKKVIGKITKSRIFNYIMQQAKQTETNR</sequence>
<evidence type="ECO:0000259" key="6">
    <source>
        <dbReference type="PROSITE" id="PS51371"/>
    </source>
</evidence>
<dbReference type="InterPro" id="IPR001034">
    <property type="entry name" value="DeoR_HTH"/>
</dbReference>
<dbReference type="PIRSF" id="PIRSF026546">
    <property type="entry name" value="UCP026546_CBS_YqzB"/>
    <property type="match status" value="1"/>
</dbReference>
<evidence type="ECO:0000256" key="3">
    <source>
        <dbReference type="ARBA" id="ARBA00023163"/>
    </source>
</evidence>
<dbReference type="GO" id="GO:0003700">
    <property type="term" value="F:DNA-binding transcription factor activity"/>
    <property type="evidence" value="ECO:0007669"/>
    <property type="project" value="InterPro"/>
</dbReference>
<protein>
    <submittedName>
        <fullName evidence="7">CBS domain-containing protein</fullName>
    </submittedName>
</protein>
<keyword evidence="2 4" id="KW-0129">CBS domain</keyword>
<dbReference type="SMART" id="SM00420">
    <property type="entry name" value="HTH_DEOR"/>
    <property type="match status" value="1"/>
</dbReference>
<dbReference type="InterPro" id="IPR051257">
    <property type="entry name" value="Diverse_CBS-Domain"/>
</dbReference>
<dbReference type="InterPro" id="IPR036390">
    <property type="entry name" value="WH_DNA-bd_sf"/>
</dbReference>
<reference evidence="7 8" key="1">
    <citation type="submission" date="2014-12" db="EMBL/GenBank/DDBJ databases">
        <title>Draft genome sequences of 29 type strains of Enterococci.</title>
        <authorList>
            <person name="Zhong Z."/>
            <person name="Sun Z."/>
            <person name="Liu W."/>
            <person name="Zhang W."/>
            <person name="Zhang H."/>
        </authorList>
    </citation>
    <scope>NUCLEOTIDE SEQUENCE [LARGE SCALE GENOMIC DNA]</scope>
    <source>
        <strain evidence="7 8">DSM 22802</strain>
    </source>
</reference>
<feature type="domain" description="HTH deoR-type" evidence="5">
    <location>
        <begin position="3"/>
        <end position="64"/>
    </location>
</feature>
<dbReference type="PANTHER" id="PTHR43080:SF2">
    <property type="entry name" value="CBS DOMAIN-CONTAINING PROTEIN"/>
    <property type="match status" value="1"/>
</dbReference>
<dbReference type="Gene3D" id="3.10.580.10">
    <property type="entry name" value="CBS-domain"/>
    <property type="match status" value="1"/>
</dbReference>
<name>A0A1L8SU85_9ENTE</name>
<evidence type="ECO:0000256" key="2">
    <source>
        <dbReference type="ARBA" id="ARBA00023122"/>
    </source>
</evidence>
<dbReference type="PANTHER" id="PTHR43080">
    <property type="entry name" value="CBS DOMAIN-CONTAINING PROTEIN CBSX3, MITOCHONDRIAL"/>
    <property type="match status" value="1"/>
</dbReference>
<dbReference type="InterPro" id="IPR013196">
    <property type="entry name" value="HTH_11"/>
</dbReference>
<feature type="domain" description="CBS" evidence="6">
    <location>
        <begin position="144"/>
        <end position="205"/>
    </location>
</feature>
<keyword evidence="3" id="KW-0804">Transcription</keyword>
<dbReference type="Proteomes" id="UP000183700">
    <property type="component" value="Unassembled WGS sequence"/>
</dbReference>
<organism evidence="7 8">
    <name type="scientific">Enterococcus devriesei</name>
    <dbReference type="NCBI Taxonomy" id="319970"/>
    <lineage>
        <taxon>Bacteria</taxon>
        <taxon>Bacillati</taxon>
        <taxon>Bacillota</taxon>
        <taxon>Bacilli</taxon>
        <taxon>Lactobacillales</taxon>
        <taxon>Enterococcaceae</taxon>
        <taxon>Enterococcus</taxon>
    </lineage>
</organism>
<feature type="domain" description="CBS" evidence="6">
    <location>
        <begin position="80"/>
        <end position="140"/>
    </location>
</feature>
<evidence type="ECO:0000256" key="4">
    <source>
        <dbReference type="PROSITE-ProRule" id="PRU00703"/>
    </source>
</evidence>
<keyword evidence="8" id="KW-1185">Reference proteome</keyword>
<accession>A0A1L8SU85</accession>
<proteinExistence type="predicted"/>
<dbReference type="SUPFAM" id="SSF46785">
    <property type="entry name" value="Winged helix' DNA-binding domain"/>
    <property type="match status" value="1"/>
</dbReference>
<dbReference type="AlphaFoldDB" id="A0A1L8SU85"/>
<dbReference type="RefSeq" id="WP_071862217.1">
    <property type="nucleotide sequence ID" value="NZ_JBHLVS010000001.1"/>
</dbReference>